<dbReference type="GO" id="GO:0003972">
    <property type="term" value="F:RNA ligase (ATP) activity"/>
    <property type="evidence" value="ECO:0007669"/>
    <property type="project" value="InterPro"/>
</dbReference>
<dbReference type="InterPro" id="IPR027417">
    <property type="entry name" value="P-loop_NTPase"/>
</dbReference>
<dbReference type="InterPro" id="IPR057680">
    <property type="entry name" value="DUF7920"/>
</dbReference>
<dbReference type="SUPFAM" id="SSF52540">
    <property type="entry name" value="P-loop containing nucleoside triphosphate hydrolases"/>
    <property type="match status" value="1"/>
</dbReference>
<gene>
    <name evidence="4" type="ORF">TVY486_0801750</name>
</gene>
<feature type="region of interest" description="Disordered" evidence="1">
    <location>
        <begin position="1"/>
        <end position="44"/>
    </location>
</feature>
<reference evidence="4" key="1">
    <citation type="journal article" date="2012" name="Proc. Natl. Acad. Sci. U.S.A.">
        <title>Antigenic diversity is generated by distinct evolutionary mechanisms in African trypanosome species.</title>
        <authorList>
            <person name="Jackson A.P."/>
            <person name="Berry A."/>
            <person name="Aslett M."/>
            <person name="Allison H.C."/>
            <person name="Burton P."/>
            <person name="Vavrova-Anderson J."/>
            <person name="Brown R."/>
            <person name="Browne H."/>
            <person name="Corton N."/>
            <person name="Hauser H."/>
            <person name="Gamble J."/>
            <person name="Gilderthorp R."/>
            <person name="Marcello L."/>
            <person name="McQuillan J."/>
            <person name="Otto T.D."/>
            <person name="Quail M.A."/>
            <person name="Sanders M.J."/>
            <person name="van Tonder A."/>
            <person name="Ginger M.L."/>
            <person name="Field M.C."/>
            <person name="Barry J.D."/>
            <person name="Hertz-Fowler C."/>
            <person name="Berriman M."/>
        </authorList>
    </citation>
    <scope>NUCLEOTIDE SEQUENCE</scope>
    <source>
        <strain evidence="4">Y486</strain>
    </source>
</reference>
<evidence type="ECO:0000259" key="3">
    <source>
        <dbReference type="Pfam" id="PF25536"/>
    </source>
</evidence>
<dbReference type="GO" id="GO:0046403">
    <property type="term" value="F:polynucleotide 3'-phosphatase activity"/>
    <property type="evidence" value="ECO:0007669"/>
    <property type="project" value="TreeGrafter"/>
</dbReference>
<organism evidence="4">
    <name type="scientific">Trypanosoma vivax (strain Y486)</name>
    <dbReference type="NCBI Taxonomy" id="1055687"/>
    <lineage>
        <taxon>Eukaryota</taxon>
        <taxon>Discoba</taxon>
        <taxon>Euglenozoa</taxon>
        <taxon>Kinetoplastea</taxon>
        <taxon>Metakinetoplastina</taxon>
        <taxon>Trypanosomatida</taxon>
        <taxon>Trypanosomatidae</taxon>
        <taxon>Trypanosoma</taxon>
        <taxon>Duttonella</taxon>
    </lineage>
</organism>
<dbReference type="InterPro" id="IPR015965">
    <property type="entry name" value="tRNA_lig_PDEase"/>
</dbReference>
<evidence type="ECO:0000313" key="4">
    <source>
        <dbReference type="EMBL" id="CCC49566.1"/>
    </source>
</evidence>
<proteinExistence type="predicted"/>
<dbReference type="VEuPathDB" id="TriTrypDB:TvY486_0801750"/>
<dbReference type="Pfam" id="PF08302">
    <property type="entry name" value="tRNA_lig_CPD"/>
    <property type="match status" value="1"/>
</dbReference>
<feature type="domain" description="DUF7920" evidence="3">
    <location>
        <begin position="54"/>
        <end position="382"/>
    </location>
</feature>
<dbReference type="GO" id="GO:0006388">
    <property type="term" value="P:tRNA splicing, via endonucleolytic cleavage and ligation"/>
    <property type="evidence" value="ECO:0007669"/>
    <property type="project" value="InterPro"/>
</dbReference>
<feature type="domain" description="tRNA ligase phosphodiesterase" evidence="2">
    <location>
        <begin position="754"/>
        <end position="811"/>
    </location>
</feature>
<dbReference type="GO" id="GO:0005524">
    <property type="term" value="F:ATP binding"/>
    <property type="evidence" value="ECO:0007669"/>
    <property type="project" value="InterPro"/>
</dbReference>
<dbReference type="GO" id="GO:0003690">
    <property type="term" value="F:double-stranded DNA binding"/>
    <property type="evidence" value="ECO:0007669"/>
    <property type="project" value="TreeGrafter"/>
</dbReference>
<evidence type="ECO:0000256" key="1">
    <source>
        <dbReference type="SAM" id="MobiDB-lite"/>
    </source>
</evidence>
<dbReference type="Pfam" id="PF25536">
    <property type="entry name" value="DUF7920"/>
    <property type="match status" value="1"/>
</dbReference>
<dbReference type="AlphaFoldDB" id="G0U0G8"/>
<feature type="compositionally biased region" description="Basic and acidic residues" evidence="1">
    <location>
        <begin position="18"/>
        <end position="27"/>
    </location>
</feature>
<evidence type="ECO:0000259" key="2">
    <source>
        <dbReference type="Pfam" id="PF08302"/>
    </source>
</evidence>
<dbReference type="GO" id="GO:0006281">
    <property type="term" value="P:DNA repair"/>
    <property type="evidence" value="ECO:0007669"/>
    <property type="project" value="TreeGrafter"/>
</dbReference>
<accession>G0U0G8</accession>
<dbReference type="GO" id="GO:0046404">
    <property type="term" value="F:ATP-dependent polydeoxyribonucleotide 5'-hydroxyl-kinase activity"/>
    <property type="evidence" value="ECO:0007669"/>
    <property type="project" value="TreeGrafter"/>
</dbReference>
<dbReference type="PANTHER" id="PTHR12083:SF9">
    <property type="entry name" value="BIFUNCTIONAL POLYNUCLEOTIDE PHOSPHATASE_KINASE"/>
    <property type="match status" value="1"/>
</dbReference>
<name>G0U0G8_TRYVY</name>
<sequence>MGGKRNSGEGTAPNCNNSDRRKSENGHWHLSPRSLSASGIDWQKGDASEDPEIALQRRCISVSFKPRFTFKENSRVRESAATVQLDGKKFVVVQRSIVGSHNALYRKNQSFWEHIPRGQACVFAVSGDEGNFEMVATLQGLRKFGKYDEPYGGKGEEPTTAVVFEAIDGVSGQLSAFCHNDEKYWIIGSTRRHIVLRFNVPNEDIEANKLSHEIDDSNVSGYNESHWCSVLTNRVAKLFQRVVQTLPKGKPEALHEFLSSNGYTACFDATLLDSGHIIDYGMGESLLFYAITKSGMPSSNGLCVDPATVTGELQSFGLRAASYKGCPPVVKPGSDAYVSLRESTARRLKCKGAVLYGMNDAGIVVRVWKIPSYVFFAERAAQETIVTHRLSGKVLREKLVKRIERMPKDLRQYLTEWKMVRMDTLVHFAAWLHITLKLIPNTDLNQQRQVRRRWISLQRQFKESMNDKLEKQVKNYEPSIVEMEDNDPDAIICVGPQGCGKSTFSRALFALLQQAGQKPRWLNQDEIGDRQSYLKAIRMAKDSDCTHIILDKMNLDDDARDSDYSLFNLKAIYVVWTHPEGTTKMTELCFERVLNRGGSHRTFLVTKAQREDATQRKRMQGIVRACVSRCRFPTEGFTVEADVREPTSVILAQVWEVLSQHGMAELPDIKTLNVEEAMELSREYESLLGKLPRSIVYGAIGITMPEKVIAATPPELLTGKRRQNSFHVTTIYIGNRMVIDPVLLVRLARVRGSSIELTLEYVASDLKATAIAVRNQKEFYTQNAHPHITVATVPGVPAKYSNELLDNSHKSDPNRTIVKLPPGTTVSGVFDFFK</sequence>
<dbReference type="EMBL" id="HE573024">
    <property type="protein sequence ID" value="CCC49566.1"/>
    <property type="molecule type" value="Genomic_DNA"/>
</dbReference>
<protein>
    <submittedName>
        <fullName evidence="4">Uncharacterized protein</fullName>
    </submittedName>
</protein>
<dbReference type="PANTHER" id="PTHR12083">
    <property type="entry name" value="BIFUNCTIONAL POLYNUCLEOTIDE PHOSPHATASE/KINASE"/>
    <property type="match status" value="1"/>
</dbReference>
<dbReference type="Gene3D" id="3.40.50.300">
    <property type="entry name" value="P-loop containing nucleotide triphosphate hydrolases"/>
    <property type="match status" value="1"/>
</dbReference>